<feature type="non-terminal residue" evidence="2">
    <location>
        <position position="1"/>
    </location>
</feature>
<evidence type="ECO:0000313" key="2">
    <source>
        <dbReference type="EMBL" id="KAK7461611.1"/>
    </source>
</evidence>
<feature type="region of interest" description="Disordered" evidence="1">
    <location>
        <begin position="47"/>
        <end position="79"/>
    </location>
</feature>
<feature type="non-terminal residue" evidence="2">
    <location>
        <position position="79"/>
    </location>
</feature>
<dbReference type="AlphaFoldDB" id="A0ABD0J5G6"/>
<reference evidence="2 3" key="1">
    <citation type="journal article" date="2023" name="Sci. Data">
        <title>Genome assembly of the Korean intertidal mud-creeper Batillaria attramentaria.</title>
        <authorList>
            <person name="Patra A.K."/>
            <person name="Ho P.T."/>
            <person name="Jun S."/>
            <person name="Lee S.J."/>
            <person name="Kim Y."/>
            <person name="Won Y.J."/>
        </authorList>
    </citation>
    <scope>NUCLEOTIDE SEQUENCE [LARGE SCALE GENOMIC DNA]</scope>
    <source>
        <strain evidence="2">Wonlab-2016</strain>
    </source>
</reference>
<dbReference type="Proteomes" id="UP001519460">
    <property type="component" value="Unassembled WGS sequence"/>
</dbReference>
<evidence type="ECO:0000313" key="3">
    <source>
        <dbReference type="Proteomes" id="UP001519460"/>
    </source>
</evidence>
<comment type="caution">
    <text evidence="2">The sequence shown here is derived from an EMBL/GenBank/DDBJ whole genome shotgun (WGS) entry which is preliminary data.</text>
</comment>
<evidence type="ECO:0000256" key="1">
    <source>
        <dbReference type="SAM" id="MobiDB-lite"/>
    </source>
</evidence>
<protein>
    <submittedName>
        <fullName evidence="2">Uncharacterized protein</fullName>
    </submittedName>
</protein>
<name>A0ABD0J5G6_9CAEN</name>
<organism evidence="2 3">
    <name type="scientific">Batillaria attramentaria</name>
    <dbReference type="NCBI Taxonomy" id="370345"/>
    <lineage>
        <taxon>Eukaryota</taxon>
        <taxon>Metazoa</taxon>
        <taxon>Spiralia</taxon>
        <taxon>Lophotrochozoa</taxon>
        <taxon>Mollusca</taxon>
        <taxon>Gastropoda</taxon>
        <taxon>Caenogastropoda</taxon>
        <taxon>Sorbeoconcha</taxon>
        <taxon>Cerithioidea</taxon>
        <taxon>Batillariidae</taxon>
        <taxon>Batillaria</taxon>
    </lineage>
</organism>
<accession>A0ABD0J5G6</accession>
<keyword evidence="3" id="KW-1185">Reference proteome</keyword>
<sequence length="79" mass="8986">LSGVTSDISSFRLVDHLSTNFCCQAFCAAADILPRTISREYRRDTGFRPAKFENDMSEIEVTPPSYQTNQEEDRPPVKE</sequence>
<dbReference type="EMBL" id="JACVVK020000633">
    <property type="protein sequence ID" value="KAK7461611.1"/>
    <property type="molecule type" value="Genomic_DNA"/>
</dbReference>
<proteinExistence type="predicted"/>
<gene>
    <name evidence="2" type="ORF">BaRGS_00038655</name>
</gene>